<dbReference type="GO" id="GO:0016020">
    <property type="term" value="C:membrane"/>
    <property type="evidence" value="ECO:0007669"/>
    <property type="project" value="TreeGrafter"/>
</dbReference>
<dbReference type="AlphaFoldDB" id="A0A7I8VS89"/>
<dbReference type="EMBL" id="CAJFCJ010000008">
    <property type="protein sequence ID" value="CAD5118380.1"/>
    <property type="molecule type" value="Genomic_DNA"/>
</dbReference>
<organism evidence="2 3">
    <name type="scientific">Dimorphilus gyrociliatus</name>
    <dbReference type="NCBI Taxonomy" id="2664684"/>
    <lineage>
        <taxon>Eukaryota</taxon>
        <taxon>Metazoa</taxon>
        <taxon>Spiralia</taxon>
        <taxon>Lophotrochozoa</taxon>
        <taxon>Annelida</taxon>
        <taxon>Polychaeta</taxon>
        <taxon>Polychaeta incertae sedis</taxon>
        <taxon>Dinophilidae</taxon>
        <taxon>Dimorphilus</taxon>
    </lineage>
</organism>
<dbReference type="Gene3D" id="3.40.525.10">
    <property type="entry name" value="CRAL-TRIO lipid binding domain"/>
    <property type="match status" value="1"/>
</dbReference>
<proteinExistence type="predicted"/>
<dbReference type="CDD" id="cd00170">
    <property type="entry name" value="SEC14"/>
    <property type="match status" value="1"/>
</dbReference>
<dbReference type="SUPFAM" id="SSF52087">
    <property type="entry name" value="CRAL/TRIO domain"/>
    <property type="match status" value="1"/>
</dbReference>
<dbReference type="Proteomes" id="UP000549394">
    <property type="component" value="Unassembled WGS sequence"/>
</dbReference>
<accession>A0A7I8VS89</accession>
<dbReference type="SMART" id="SM00516">
    <property type="entry name" value="SEC14"/>
    <property type="match status" value="1"/>
</dbReference>
<dbReference type="InterPro" id="IPR036273">
    <property type="entry name" value="CRAL/TRIO_N_dom_sf"/>
</dbReference>
<dbReference type="PANTHER" id="PTHR10174">
    <property type="entry name" value="ALPHA-TOCOPHEROL TRANSFER PROTEIN-RELATED"/>
    <property type="match status" value="1"/>
</dbReference>
<dbReference type="PROSITE" id="PS50191">
    <property type="entry name" value="CRAL_TRIO"/>
    <property type="match status" value="1"/>
</dbReference>
<keyword evidence="3" id="KW-1185">Reference proteome</keyword>
<feature type="domain" description="CRAL-TRIO" evidence="1">
    <location>
        <begin position="95"/>
        <end position="262"/>
    </location>
</feature>
<sequence length="311" mass="36779">MQQKMEYKCILDEKTLKKAKEELNEDPNDRLAAVDSLRKWISEQKYIKCNTSVEFLLPFLRTAKFSQLRARSILEGYHKTLVENPKWFANIDICDKSILKFLNQGCMFPLPGKDKEGRTLVFQRISAMDLKTEPSVLMRAFWALFIYLRRDEYLQVHGLKLIADCTGYTMKHFNIIPFEDRKKMQKFWQGNTPYRFKGSIMYNIGPIFDTIFSLLKPIISKKFQSRMHVISNFEEVYQQVDMKYIPNEYLPDDYTGERAGTCHEINEKFIEDISKYREFILEATDDLKYGIDLALKDKSVPEQSFRKLNVE</sequence>
<gene>
    <name evidence="2" type="ORF">DGYR_LOCUS6766</name>
</gene>
<evidence type="ECO:0000313" key="3">
    <source>
        <dbReference type="Proteomes" id="UP000549394"/>
    </source>
</evidence>
<dbReference type="Gene3D" id="1.10.8.20">
    <property type="entry name" value="N-terminal domain of phosphatidylinositol transfer protein sec14p"/>
    <property type="match status" value="1"/>
</dbReference>
<dbReference type="InterPro" id="IPR036865">
    <property type="entry name" value="CRAL-TRIO_dom_sf"/>
</dbReference>
<dbReference type="InterPro" id="IPR001251">
    <property type="entry name" value="CRAL-TRIO_dom"/>
</dbReference>
<dbReference type="OrthoDB" id="75724at2759"/>
<reference evidence="2 3" key="1">
    <citation type="submission" date="2020-08" db="EMBL/GenBank/DDBJ databases">
        <authorList>
            <person name="Hejnol A."/>
        </authorList>
    </citation>
    <scope>NUCLEOTIDE SEQUENCE [LARGE SCALE GENOMIC DNA]</scope>
</reference>
<dbReference type="PANTHER" id="PTHR10174:SF130">
    <property type="entry name" value="ALPHA-TOCOPHEROL TRANSFER PROTEIN-LIKE"/>
    <property type="match status" value="1"/>
</dbReference>
<protein>
    <recommendedName>
        <fullName evidence="1">CRAL-TRIO domain-containing protein</fullName>
    </recommendedName>
</protein>
<evidence type="ECO:0000313" key="2">
    <source>
        <dbReference type="EMBL" id="CAD5118380.1"/>
    </source>
</evidence>
<dbReference type="PRINTS" id="PR00180">
    <property type="entry name" value="CRETINALDHBP"/>
</dbReference>
<evidence type="ECO:0000259" key="1">
    <source>
        <dbReference type="PROSITE" id="PS50191"/>
    </source>
</evidence>
<comment type="caution">
    <text evidence="2">The sequence shown here is derived from an EMBL/GenBank/DDBJ whole genome shotgun (WGS) entry which is preliminary data.</text>
</comment>
<name>A0A7I8VS89_9ANNE</name>
<dbReference type="GO" id="GO:1902936">
    <property type="term" value="F:phosphatidylinositol bisphosphate binding"/>
    <property type="evidence" value="ECO:0007669"/>
    <property type="project" value="TreeGrafter"/>
</dbReference>
<dbReference type="Pfam" id="PF00650">
    <property type="entry name" value="CRAL_TRIO"/>
    <property type="match status" value="1"/>
</dbReference>
<dbReference type="SUPFAM" id="SSF46938">
    <property type="entry name" value="CRAL/TRIO N-terminal domain"/>
    <property type="match status" value="1"/>
</dbReference>